<dbReference type="OrthoDB" id="7916126at2"/>
<sequence>MKRLALLLATTAFVTPALAADVIYEEPPAPAPMAIEPVATTATWTGLYIGGQAGVAFGNESDGATFNPGGGGPFGTGTYSEDDDNAGFIGGGHIGYDYQINDFVVGAVADINYIDAETNRSYTTGGGSTFSTSSDINYLGTVRARVGYAMDSVLLYGTGGLAYAGVDNNASAPASSGTFTNYTFEQDENDTDIGYAVGGGVDVMATNNISFGVEYLYTNLGSNDQTITGTDSTNGNTVSFTSESNNDDLDFHTIWAKASYRFN</sequence>
<comment type="caution">
    <text evidence="8">The sequence shown here is derived from an EMBL/GenBank/DDBJ whole genome shotgun (WGS) entry which is preliminary data.</text>
</comment>
<dbReference type="InterPro" id="IPR027385">
    <property type="entry name" value="Beta-barrel_OMP"/>
</dbReference>
<keyword evidence="4" id="KW-0998">Cell outer membrane</keyword>
<dbReference type="SUPFAM" id="SSF56925">
    <property type="entry name" value="OMPA-like"/>
    <property type="match status" value="1"/>
</dbReference>
<dbReference type="Pfam" id="PF13505">
    <property type="entry name" value="OMP_b-brl"/>
    <property type="match status" value="1"/>
</dbReference>
<reference evidence="8 9" key="1">
    <citation type="journal article" date="2008" name="Appl. Environ. Microbiol.">
        <title>Genomic insights into Mn(II) oxidation by the marine alphaproteobacterium Aurantimonas sp. strain SI85-9A1.</title>
        <authorList>
            <person name="Dick G.J."/>
            <person name="Podell S."/>
            <person name="Johnson H.A."/>
            <person name="Rivera-Espinoza Y."/>
            <person name="Bernier-Latmani R."/>
            <person name="McCarthy J.K."/>
            <person name="Torpey J.W."/>
            <person name="Clement B.G."/>
            <person name="Gaasterland T."/>
            <person name="Tebo B.M."/>
        </authorList>
    </citation>
    <scope>NUCLEOTIDE SEQUENCE [LARGE SCALE GENOMIC DNA]</scope>
    <source>
        <strain evidence="8 9">SI85-9A1</strain>
    </source>
</reference>
<dbReference type="PANTHER" id="PTHR34001">
    <property type="entry name" value="BLL7405 PROTEIN"/>
    <property type="match status" value="1"/>
</dbReference>
<evidence type="ECO:0000256" key="5">
    <source>
        <dbReference type="ARBA" id="ARBA00038306"/>
    </source>
</evidence>
<evidence type="ECO:0000256" key="1">
    <source>
        <dbReference type="ARBA" id="ARBA00004442"/>
    </source>
</evidence>
<dbReference type="EMBL" id="AAPJ01000002">
    <property type="protein sequence ID" value="EAS50576.1"/>
    <property type="molecule type" value="Genomic_DNA"/>
</dbReference>
<dbReference type="BioCyc" id="AURANTIMONAS:SI859A1_00696-MONOMER"/>
<accession>Q1YKE7</accession>
<feature type="signal peptide" evidence="6">
    <location>
        <begin position="1"/>
        <end position="19"/>
    </location>
</feature>
<protein>
    <recommendedName>
        <fullName evidence="7">Outer membrane protein beta-barrel domain-containing protein</fullName>
    </recommendedName>
</protein>
<evidence type="ECO:0000256" key="4">
    <source>
        <dbReference type="ARBA" id="ARBA00023237"/>
    </source>
</evidence>
<dbReference type="AlphaFoldDB" id="Q1YKE7"/>
<keyword evidence="9" id="KW-1185">Reference proteome</keyword>
<evidence type="ECO:0000313" key="8">
    <source>
        <dbReference type="EMBL" id="EAS50576.1"/>
    </source>
</evidence>
<comment type="similarity">
    <text evidence="5">Belongs to the Omp25/RopB family.</text>
</comment>
<keyword evidence="3" id="KW-0472">Membrane</keyword>
<dbReference type="InterPro" id="IPR011250">
    <property type="entry name" value="OMP/PagP_B-barrel"/>
</dbReference>
<organism evidence="8 9">
    <name type="scientific">Aurantimonas manganoxydans (strain ATCC BAA-1229 / DSM 21871 / SI85-9A1)</name>
    <dbReference type="NCBI Taxonomy" id="287752"/>
    <lineage>
        <taxon>Bacteria</taxon>
        <taxon>Pseudomonadati</taxon>
        <taxon>Pseudomonadota</taxon>
        <taxon>Alphaproteobacteria</taxon>
        <taxon>Hyphomicrobiales</taxon>
        <taxon>Aurantimonadaceae</taxon>
        <taxon>Aurantimonas</taxon>
    </lineage>
</organism>
<comment type="subcellular location">
    <subcellularLocation>
        <location evidence="1">Cell outer membrane</location>
    </subcellularLocation>
</comment>
<name>Q1YKE7_AURMS</name>
<dbReference type="PANTHER" id="PTHR34001:SF3">
    <property type="entry name" value="BLL7405 PROTEIN"/>
    <property type="match status" value="1"/>
</dbReference>
<dbReference type="Gene3D" id="2.40.160.20">
    <property type="match status" value="1"/>
</dbReference>
<evidence type="ECO:0000256" key="3">
    <source>
        <dbReference type="ARBA" id="ARBA00023136"/>
    </source>
</evidence>
<feature type="domain" description="Outer membrane protein beta-barrel" evidence="7">
    <location>
        <begin position="39"/>
        <end position="262"/>
    </location>
</feature>
<dbReference type="RefSeq" id="WP_009208571.1">
    <property type="nucleotide sequence ID" value="NZ_BBWP01000013.1"/>
</dbReference>
<evidence type="ECO:0000313" key="9">
    <source>
        <dbReference type="Proteomes" id="UP000000321"/>
    </source>
</evidence>
<evidence type="ECO:0000256" key="2">
    <source>
        <dbReference type="ARBA" id="ARBA00022729"/>
    </source>
</evidence>
<keyword evidence="2 6" id="KW-0732">Signal</keyword>
<feature type="chain" id="PRO_5004198022" description="Outer membrane protein beta-barrel domain-containing protein" evidence="6">
    <location>
        <begin position="20"/>
        <end position="263"/>
    </location>
</feature>
<dbReference type="GO" id="GO:0009279">
    <property type="term" value="C:cell outer membrane"/>
    <property type="evidence" value="ECO:0007669"/>
    <property type="project" value="UniProtKB-SubCell"/>
</dbReference>
<dbReference type="InterPro" id="IPR051692">
    <property type="entry name" value="OMP-like"/>
</dbReference>
<gene>
    <name evidence="8" type="ORF">SI859A1_00696</name>
</gene>
<dbReference type="HOGENOM" id="CLU_037100_0_1_5"/>
<proteinExistence type="inferred from homology"/>
<dbReference type="Proteomes" id="UP000000321">
    <property type="component" value="Unassembled WGS sequence"/>
</dbReference>
<evidence type="ECO:0000256" key="6">
    <source>
        <dbReference type="SAM" id="SignalP"/>
    </source>
</evidence>
<evidence type="ECO:0000259" key="7">
    <source>
        <dbReference type="Pfam" id="PF13505"/>
    </source>
</evidence>